<keyword evidence="11" id="KW-1185">Reference proteome</keyword>
<protein>
    <recommendedName>
        <fullName evidence="1">non-specific serine/threonine protein kinase</fullName>
        <ecNumber evidence="1">2.7.11.1</ecNumber>
    </recommendedName>
</protein>
<evidence type="ECO:0000259" key="9">
    <source>
        <dbReference type="PROSITE" id="PS50011"/>
    </source>
</evidence>
<evidence type="ECO:0000256" key="1">
    <source>
        <dbReference type="ARBA" id="ARBA00012513"/>
    </source>
</evidence>
<keyword evidence="4 7" id="KW-0547">Nucleotide-binding</keyword>
<feature type="binding site" evidence="7">
    <location>
        <position position="41"/>
    </location>
    <ligand>
        <name>ATP</name>
        <dbReference type="ChEBI" id="CHEBI:30616"/>
    </ligand>
</feature>
<keyword evidence="5 10" id="KW-0418">Kinase</keyword>
<feature type="compositionally biased region" description="Pro residues" evidence="8">
    <location>
        <begin position="458"/>
        <end position="486"/>
    </location>
</feature>
<dbReference type="InterPro" id="IPR008271">
    <property type="entry name" value="Ser/Thr_kinase_AS"/>
</dbReference>
<evidence type="ECO:0000313" key="11">
    <source>
        <dbReference type="Proteomes" id="UP000578449"/>
    </source>
</evidence>
<proteinExistence type="predicted"/>
<dbReference type="RefSeq" id="WP_221335993.1">
    <property type="nucleotide sequence ID" value="NZ_BAABIX010000027.1"/>
</dbReference>
<feature type="region of interest" description="Disordered" evidence="8">
    <location>
        <begin position="342"/>
        <end position="492"/>
    </location>
</feature>
<keyword evidence="2" id="KW-0723">Serine/threonine-protein kinase</keyword>
<dbReference type="EC" id="2.7.11.1" evidence="1"/>
<evidence type="ECO:0000256" key="8">
    <source>
        <dbReference type="SAM" id="MobiDB-lite"/>
    </source>
</evidence>
<dbReference type="AlphaFoldDB" id="A0A840NX85"/>
<dbReference type="PROSITE" id="PS00107">
    <property type="entry name" value="PROTEIN_KINASE_ATP"/>
    <property type="match status" value="1"/>
</dbReference>
<dbReference type="EMBL" id="JACHGN010000003">
    <property type="protein sequence ID" value="MBB5132128.1"/>
    <property type="molecule type" value="Genomic_DNA"/>
</dbReference>
<dbReference type="GO" id="GO:0004674">
    <property type="term" value="F:protein serine/threonine kinase activity"/>
    <property type="evidence" value="ECO:0007669"/>
    <property type="project" value="UniProtKB-KW"/>
</dbReference>
<evidence type="ECO:0000256" key="6">
    <source>
        <dbReference type="ARBA" id="ARBA00022840"/>
    </source>
</evidence>
<evidence type="ECO:0000256" key="7">
    <source>
        <dbReference type="PROSITE-ProRule" id="PRU10141"/>
    </source>
</evidence>
<organism evidence="10 11">
    <name type="scientific">Thermocatellispora tengchongensis</name>
    <dbReference type="NCBI Taxonomy" id="1073253"/>
    <lineage>
        <taxon>Bacteria</taxon>
        <taxon>Bacillati</taxon>
        <taxon>Actinomycetota</taxon>
        <taxon>Actinomycetes</taxon>
        <taxon>Streptosporangiales</taxon>
        <taxon>Streptosporangiaceae</taxon>
        <taxon>Thermocatellispora</taxon>
    </lineage>
</organism>
<keyword evidence="3 10" id="KW-0808">Transferase</keyword>
<dbReference type="PRINTS" id="PR01217">
    <property type="entry name" value="PRICHEXTENSN"/>
</dbReference>
<reference evidence="10 11" key="1">
    <citation type="submission" date="2020-08" db="EMBL/GenBank/DDBJ databases">
        <title>Genomic Encyclopedia of Type Strains, Phase IV (KMG-IV): sequencing the most valuable type-strain genomes for metagenomic binning, comparative biology and taxonomic classification.</title>
        <authorList>
            <person name="Goeker M."/>
        </authorList>
    </citation>
    <scope>NUCLEOTIDE SEQUENCE [LARGE SCALE GENOMIC DNA]</scope>
    <source>
        <strain evidence="10 11">DSM 45615</strain>
    </source>
</reference>
<feature type="compositionally biased region" description="Pro residues" evidence="8">
    <location>
        <begin position="403"/>
        <end position="412"/>
    </location>
</feature>
<dbReference type="PROSITE" id="PS00108">
    <property type="entry name" value="PROTEIN_KINASE_ST"/>
    <property type="match status" value="1"/>
</dbReference>
<dbReference type="CDD" id="cd14014">
    <property type="entry name" value="STKc_PknB_like"/>
    <property type="match status" value="1"/>
</dbReference>
<dbReference type="Gene3D" id="3.30.200.20">
    <property type="entry name" value="Phosphorylase Kinase, domain 1"/>
    <property type="match status" value="1"/>
</dbReference>
<dbReference type="InterPro" id="IPR011009">
    <property type="entry name" value="Kinase-like_dom_sf"/>
</dbReference>
<dbReference type="PANTHER" id="PTHR43289">
    <property type="entry name" value="MITOGEN-ACTIVATED PROTEIN KINASE KINASE KINASE 20-RELATED"/>
    <property type="match status" value="1"/>
</dbReference>
<dbReference type="InterPro" id="IPR000719">
    <property type="entry name" value="Prot_kinase_dom"/>
</dbReference>
<feature type="compositionally biased region" description="Low complexity" evidence="8">
    <location>
        <begin position="429"/>
        <end position="457"/>
    </location>
</feature>
<comment type="caution">
    <text evidence="10">The sequence shown here is derived from an EMBL/GenBank/DDBJ whole genome shotgun (WGS) entry which is preliminary data.</text>
</comment>
<dbReference type="GO" id="GO:0005524">
    <property type="term" value="F:ATP binding"/>
    <property type="evidence" value="ECO:0007669"/>
    <property type="project" value="UniProtKB-UniRule"/>
</dbReference>
<dbReference type="PROSITE" id="PS50011">
    <property type="entry name" value="PROTEIN_KINASE_DOM"/>
    <property type="match status" value="1"/>
</dbReference>
<evidence type="ECO:0000256" key="4">
    <source>
        <dbReference type="ARBA" id="ARBA00022741"/>
    </source>
</evidence>
<sequence>MGKRGAWQVPGYTHIRELGTGGSGRVVLARHDADETLVAIKYLSRGMRADEEFVRRFRDEARLIAALDSPHIARLREYVEDEQGAAIVMELVDGVTLRRMLREEGATGPEAALVVLKGSLLGLAAAHEVGVVHRDFKPENVIVTVDGHSKLVDFGIAVPSGETGHMVGTPPYMAPELWEEAPASAATDVYAATVVFYECLAGKRPFAADNIAALAYQHQNAEPPLDPVQEPVRPLVAHGMAKSPAERPASARAFLAELEEMAVAAYGADWERRGRLGLGGLAATHVGFGVLPPPEFSTGTSLAQTLLTPAGKLIAAGVLAVVAGGGVVTAFVVMDDDVPGPPVAQPAATAPTRTPPATDPSDTAPPVTPAPSLSVSVPPERTPDAQEPITAPPSAGPETRPTAGPPTRPAPSPTRSVPSAEPSERPTRPTAGPSQGPTQGPGPSQQPSQGPGPSQEPSQPPSQEPEPPATSGPTEPPPATSGPEPEPPPRRDALIEVRVSASVGLPGLGGGGGEGGGGLLDADVGVRVGDLGIDLGAGLLGVVAVPGSLLLGRRWARRRSAAIRRGGPQDGAPGLPHGG</sequence>
<name>A0A840NX85_9ACTN</name>
<dbReference type="Pfam" id="PF00069">
    <property type="entry name" value="Pkinase"/>
    <property type="match status" value="1"/>
</dbReference>
<feature type="domain" description="Protein kinase" evidence="9">
    <location>
        <begin position="12"/>
        <end position="263"/>
    </location>
</feature>
<dbReference type="PANTHER" id="PTHR43289:SF6">
    <property type="entry name" value="SERINE_THREONINE-PROTEIN KINASE NEKL-3"/>
    <property type="match status" value="1"/>
</dbReference>
<dbReference type="SUPFAM" id="SSF56112">
    <property type="entry name" value="Protein kinase-like (PK-like)"/>
    <property type="match status" value="1"/>
</dbReference>
<evidence type="ECO:0000256" key="2">
    <source>
        <dbReference type="ARBA" id="ARBA00022527"/>
    </source>
</evidence>
<keyword evidence="6 7" id="KW-0067">ATP-binding</keyword>
<dbReference type="Gene3D" id="1.10.510.10">
    <property type="entry name" value="Transferase(Phosphotransferase) domain 1"/>
    <property type="match status" value="1"/>
</dbReference>
<evidence type="ECO:0000256" key="5">
    <source>
        <dbReference type="ARBA" id="ARBA00022777"/>
    </source>
</evidence>
<evidence type="ECO:0000256" key="3">
    <source>
        <dbReference type="ARBA" id="ARBA00022679"/>
    </source>
</evidence>
<dbReference type="Proteomes" id="UP000578449">
    <property type="component" value="Unassembled WGS sequence"/>
</dbReference>
<dbReference type="InterPro" id="IPR017441">
    <property type="entry name" value="Protein_kinase_ATP_BS"/>
</dbReference>
<accession>A0A840NX85</accession>
<evidence type="ECO:0000313" key="10">
    <source>
        <dbReference type="EMBL" id="MBB5132128.1"/>
    </source>
</evidence>
<gene>
    <name evidence="10" type="ORF">HNP84_001841</name>
</gene>